<proteinExistence type="predicted"/>
<protein>
    <submittedName>
        <fullName evidence="2">Uncharacterized protein</fullName>
    </submittedName>
</protein>
<sequence length="111" mass="12113">QASPHPTAANELTTQDTSAKNLDEHFDKHGAAMGYESQIEYRMAAEDLMCECDGGRPGVQVKVNGDTRYYLDPTTGEFGMPSDKGVVTFYVPDNPQDYFDKQRGTVVSGGS</sequence>
<dbReference type="EMBL" id="JAQFWP010000050">
    <property type="protein sequence ID" value="MDA2807280.1"/>
    <property type="molecule type" value="Genomic_DNA"/>
</dbReference>
<dbReference type="Proteomes" id="UP001165685">
    <property type="component" value="Unassembled WGS sequence"/>
</dbReference>
<dbReference type="RefSeq" id="WP_270679909.1">
    <property type="nucleotide sequence ID" value="NZ_JAQFWP010000050.1"/>
</dbReference>
<evidence type="ECO:0000313" key="2">
    <source>
        <dbReference type="EMBL" id="MDA2807280.1"/>
    </source>
</evidence>
<feature type="region of interest" description="Disordered" evidence="1">
    <location>
        <begin position="1"/>
        <end position="20"/>
    </location>
</feature>
<reference evidence="2" key="1">
    <citation type="submission" date="2023-01" db="EMBL/GenBank/DDBJ databases">
        <title>Draft genome sequence of Nocardiopsis sp. LSu2-4 isolated from halophytes.</title>
        <authorList>
            <person name="Duangmal K."/>
            <person name="Chantavorakit T."/>
        </authorList>
    </citation>
    <scope>NUCLEOTIDE SEQUENCE</scope>
    <source>
        <strain evidence="2">LSu2-4</strain>
    </source>
</reference>
<name>A0ABT4TRG8_9ACTN</name>
<accession>A0ABT4TRG8</accession>
<organism evidence="2 3">
    <name type="scientific">Nocardiopsis suaedae</name>
    <dbReference type="NCBI Taxonomy" id="3018444"/>
    <lineage>
        <taxon>Bacteria</taxon>
        <taxon>Bacillati</taxon>
        <taxon>Actinomycetota</taxon>
        <taxon>Actinomycetes</taxon>
        <taxon>Streptosporangiales</taxon>
        <taxon>Nocardiopsidaceae</taxon>
        <taxon>Nocardiopsis</taxon>
    </lineage>
</organism>
<keyword evidence="3" id="KW-1185">Reference proteome</keyword>
<evidence type="ECO:0000256" key="1">
    <source>
        <dbReference type="SAM" id="MobiDB-lite"/>
    </source>
</evidence>
<gene>
    <name evidence="2" type="ORF">O4U47_22430</name>
</gene>
<comment type="caution">
    <text evidence="2">The sequence shown here is derived from an EMBL/GenBank/DDBJ whole genome shotgun (WGS) entry which is preliminary data.</text>
</comment>
<feature type="non-terminal residue" evidence="2">
    <location>
        <position position="1"/>
    </location>
</feature>
<evidence type="ECO:0000313" key="3">
    <source>
        <dbReference type="Proteomes" id="UP001165685"/>
    </source>
</evidence>